<dbReference type="SUPFAM" id="SSF51261">
    <property type="entry name" value="Duplicated hybrid motif"/>
    <property type="match status" value="1"/>
</dbReference>
<feature type="region of interest" description="Disordered" evidence="2">
    <location>
        <begin position="292"/>
        <end position="321"/>
    </location>
</feature>
<gene>
    <name evidence="4" type="ORF">OS242_15795</name>
</gene>
<evidence type="ECO:0000259" key="3">
    <source>
        <dbReference type="Pfam" id="PF01551"/>
    </source>
</evidence>
<dbReference type="CDD" id="cd12797">
    <property type="entry name" value="M23_peptidase"/>
    <property type="match status" value="1"/>
</dbReference>
<feature type="domain" description="M23ase beta-sheet core" evidence="3">
    <location>
        <begin position="201"/>
        <end position="292"/>
    </location>
</feature>
<organism evidence="4 5">
    <name type="scientific">Tumebacillus lacus</name>
    <dbReference type="NCBI Taxonomy" id="2995335"/>
    <lineage>
        <taxon>Bacteria</taxon>
        <taxon>Bacillati</taxon>
        <taxon>Bacillota</taxon>
        <taxon>Bacilli</taxon>
        <taxon>Bacillales</taxon>
        <taxon>Alicyclobacillaceae</taxon>
        <taxon>Tumebacillus</taxon>
    </lineage>
</organism>
<dbReference type="InterPro" id="IPR016047">
    <property type="entry name" value="M23ase_b-sheet_dom"/>
</dbReference>
<dbReference type="EMBL" id="JAPMLT010000010">
    <property type="protein sequence ID" value="MCX7571413.1"/>
    <property type="molecule type" value="Genomic_DNA"/>
</dbReference>
<evidence type="ECO:0000313" key="5">
    <source>
        <dbReference type="Proteomes" id="UP001208017"/>
    </source>
</evidence>
<evidence type="ECO:0000256" key="2">
    <source>
        <dbReference type="SAM" id="MobiDB-lite"/>
    </source>
</evidence>
<accession>A0ABT3X3D7</accession>
<evidence type="ECO:0000256" key="1">
    <source>
        <dbReference type="ARBA" id="ARBA00022729"/>
    </source>
</evidence>
<proteinExistence type="predicted"/>
<dbReference type="PANTHER" id="PTHR21666">
    <property type="entry name" value="PEPTIDASE-RELATED"/>
    <property type="match status" value="1"/>
</dbReference>
<protein>
    <submittedName>
        <fullName evidence="4">M23 family metallopeptidase</fullName>
    </submittedName>
</protein>
<dbReference type="Proteomes" id="UP001208017">
    <property type="component" value="Unassembled WGS sequence"/>
</dbReference>
<name>A0ABT3X3D7_9BACL</name>
<dbReference type="RefSeq" id="WP_267152661.1">
    <property type="nucleotide sequence ID" value="NZ_JAPMLT010000010.1"/>
</dbReference>
<sequence length="321" mass="35426">MIKWDFWKKKRRRGEYETMPWSQGFQNGGGFDAYSSDSTRSSLFAGGDDDWDATSSRPVFTPHPSSRGRSYEDFLRARGQSRQWDGPYGGRRFGYEDDEYHEEANPMRRAMQVLGAVALTGVLYFSFQSEQPVAQKVQAFVTSTMTSDSNFAALPEWWRDNVADRVAVPTMGTGGSSVEAPEPFVLPVQGTVKVPYDGKEQQGITFQTAAGANVKASRAGVIEKVEQVGAEDFTVTINHGTSGRTMYSHLKTVSVKAEDWVQSNEVIGVLKAKDDKSDLFFAFQRDGQYVDPDEILELPASGEASGQKTEKTGTDGQTSGQ</sequence>
<keyword evidence="5" id="KW-1185">Reference proteome</keyword>
<dbReference type="Pfam" id="PF01551">
    <property type="entry name" value="Peptidase_M23"/>
    <property type="match status" value="1"/>
</dbReference>
<dbReference type="InterPro" id="IPR050570">
    <property type="entry name" value="Cell_wall_metabolism_enzyme"/>
</dbReference>
<reference evidence="4 5" key="1">
    <citation type="submission" date="2022-11" db="EMBL/GenBank/DDBJ databases">
        <title>Study of microbial diversity in lake waters.</title>
        <authorList>
            <person name="Zhang J."/>
        </authorList>
    </citation>
    <scope>NUCLEOTIDE SEQUENCE [LARGE SCALE GENOMIC DNA]</scope>
    <source>
        <strain evidence="4 5">DT12</strain>
    </source>
</reference>
<dbReference type="PANTHER" id="PTHR21666:SF289">
    <property type="entry name" value="L-ALA--D-GLU ENDOPEPTIDASE"/>
    <property type="match status" value="1"/>
</dbReference>
<evidence type="ECO:0000313" key="4">
    <source>
        <dbReference type="EMBL" id="MCX7571413.1"/>
    </source>
</evidence>
<comment type="caution">
    <text evidence="4">The sequence shown here is derived from an EMBL/GenBank/DDBJ whole genome shotgun (WGS) entry which is preliminary data.</text>
</comment>
<dbReference type="InterPro" id="IPR011055">
    <property type="entry name" value="Dup_hybrid_motif"/>
</dbReference>
<keyword evidence="1" id="KW-0732">Signal</keyword>
<dbReference type="Gene3D" id="2.70.70.10">
    <property type="entry name" value="Glucose Permease (Domain IIA)"/>
    <property type="match status" value="1"/>
</dbReference>